<organism evidence="2">
    <name type="scientific">Clostridium tertium</name>
    <dbReference type="NCBI Taxonomy" id="1559"/>
    <lineage>
        <taxon>Bacteria</taxon>
        <taxon>Bacillati</taxon>
        <taxon>Bacillota</taxon>
        <taxon>Clostridia</taxon>
        <taxon>Eubacteriales</taxon>
        <taxon>Clostridiaceae</taxon>
        <taxon>Clostridium</taxon>
    </lineage>
</organism>
<protein>
    <recommendedName>
        <fullName evidence="3">DUF2085 domain-containing protein</fullName>
    </recommendedName>
</protein>
<feature type="transmembrane region" description="Helical" evidence="1">
    <location>
        <begin position="93"/>
        <end position="114"/>
    </location>
</feature>
<dbReference type="AlphaFoldDB" id="A0A6N2YPX5"/>
<proteinExistence type="predicted"/>
<reference evidence="2" key="1">
    <citation type="submission" date="2019-11" db="EMBL/GenBank/DDBJ databases">
        <authorList>
            <person name="Feng L."/>
        </authorList>
    </citation>
    <scope>NUCLEOTIDE SEQUENCE</scope>
    <source>
        <strain evidence="2">CTertiumLFYP3</strain>
    </source>
</reference>
<keyword evidence="1" id="KW-0472">Membrane</keyword>
<accession>A0A6N2YPX5</accession>
<evidence type="ECO:0000313" key="2">
    <source>
        <dbReference type="EMBL" id="VYT68939.1"/>
    </source>
</evidence>
<feature type="transmembrane region" description="Helical" evidence="1">
    <location>
        <begin position="62"/>
        <end position="81"/>
    </location>
</feature>
<keyword evidence="1" id="KW-1133">Transmembrane helix</keyword>
<keyword evidence="1" id="KW-0812">Transmembrane</keyword>
<name>A0A6N2YPX5_9CLOT</name>
<dbReference type="Pfam" id="PF09858">
    <property type="entry name" value="DUF2085"/>
    <property type="match status" value="1"/>
</dbReference>
<gene>
    <name evidence="2" type="ORF">CTLFYP3_00444</name>
</gene>
<dbReference type="EMBL" id="CACRTO010000005">
    <property type="protein sequence ID" value="VYT68939.1"/>
    <property type="molecule type" value="Genomic_DNA"/>
</dbReference>
<sequence length="117" mass="13855">MSNRDKIWLYSMKIFSKSCHQKSDRSFFFYNYQFPICARCTGLLIGYIVGIISLFFNYRISIVLSLLFMIIMFLDWFTQYINFYSSTNTRRFLTGFICAFGIISILANVTTKIFSLF</sequence>
<evidence type="ECO:0000256" key="1">
    <source>
        <dbReference type="SAM" id="Phobius"/>
    </source>
</evidence>
<evidence type="ECO:0008006" key="3">
    <source>
        <dbReference type="Google" id="ProtNLM"/>
    </source>
</evidence>
<feature type="transmembrane region" description="Helical" evidence="1">
    <location>
        <begin position="36"/>
        <end position="56"/>
    </location>
</feature>
<dbReference type="InterPro" id="IPR019206">
    <property type="entry name" value="DUF2085_TM"/>
</dbReference>